<dbReference type="PRINTS" id="PR00081">
    <property type="entry name" value="GDHRDH"/>
</dbReference>
<keyword evidence="3" id="KW-0560">Oxidoreductase</keyword>
<organism evidence="4 5">
    <name type="scientific">Ricinus communis</name>
    <name type="common">Castor bean</name>
    <dbReference type="NCBI Taxonomy" id="3988"/>
    <lineage>
        <taxon>Eukaryota</taxon>
        <taxon>Viridiplantae</taxon>
        <taxon>Streptophyta</taxon>
        <taxon>Embryophyta</taxon>
        <taxon>Tracheophyta</taxon>
        <taxon>Spermatophyta</taxon>
        <taxon>Magnoliopsida</taxon>
        <taxon>eudicotyledons</taxon>
        <taxon>Gunneridae</taxon>
        <taxon>Pentapetalae</taxon>
        <taxon>rosids</taxon>
        <taxon>fabids</taxon>
        <taxon>Malpighiales</taxon>
        <taxon>Euphorbiaceae</taxon>
        <taxon>Acalyphoideae</taxon>
        <taxon>Acalypheae</taxon>
        <taxon>Ricinus</taxon>
    </lineage>
</organism>
<evidence type="ECO:0000313" key="4">
    <source>
        <dbReference type="EMBL" id="EEF51148.1"/>
    </source>
</evidence>
<keyword evidence="2" id="KW-0521">NADP</keyword>
<reference evidence="5" key="1">
    <citation type="journal article" date="2010" name="Nat. Biotechnol.">
        <title>Draft genome sequence of the oilseed species Ricinus communis.</title>
        <authorList>
            <person name="Chan A.P."/>
            <person name="Crabtree J."/>
            <person name="Zhao Q."/>
            <person name="Lorenzi H."/>
            <person name="Orvis J."/>
            <person name="Puiu D."/>
            <person name="Melake-Berhan A."/>
            <person name="Jones K.M."/>
            <person name="Redman J."/>
            <person name="Chen G."/>
            <person name="Cahoon E.B."/>
            <person name="Gedil M."/>
            <person name="Stanke M."/>
            <person name="Haas B.J."/>
            <person name="Wortman J.R."/>
            <person name="Fraser-Liggett C.M."/>
            <person name="Ravel J."/>
            <person name="Rabinowicz P.D."/>
        </authorList>
    </citation>
    <scope>NUCLEOTIDE SEQUENCE [LARGE SCALE GENOMIC DNA]</scope>
    <source>
        <strain evidence="5">cv. Hale</strain>
    </source>
</reference>
<dbReference type="AlphaFoldDB" id="B9RC77"/>
<accession>B9RC77</accession>
<dbReference type="EMBL" id="EQ973774">
    <property type="protein sequence ID" value="EEF51148.1"/>
    <property type="molecule type" value="Genomic_DNA"/>
</dbReference>
<dbReference type="GO" id="GO:0016491">
    <property type="term" value="F:oxidoreductase activity"/>
    <property type="evidence" value="ECO:0007669"/>
    <property type="project" value="UniProtKB-KW"/>
</dbReference>
<keyword evidence="5" id="KW-1185">Reference proteome</keyword>
<sequence length="190" mass="20976">MLVQITGPNAKSPKEFVRQTYETAETCLKINYYGIKKVTEILIPILEQSDSSRIVNVSSSLGQLKLIKNEKAKRELGDADGLTEERVDKVVEEFLHDVKKDVVETNGWPIVFSADIVSKAALNAYTRVLAKKHTKNAINAVNPGYTSTDMNHNTGVLVVEDGAKDPVMLALMTENGPSGLYFDQTEVSDF</sequence>
<dbReference type="SUPFAM" id="SSF51735">
    <property type="entry name" value="NAD(P)-binding Rossmann-fold domains"/>
    <property type="match status" value="1"/>
</dbReference>
<dbReference type="PANTHER" id="PTHR43490:SF131">
    <property type="entry name" value="SALUTARIDINE REDUCTASE-LIKE ISOFORM X2"/>
    <property type="match status" value="1"/>
</dbReference>
<gene>
    <name evidence="4" type="ORF">RCOM_1686060</name>
</gene>
<dbReference type="InterPro" id="IPR036291">
    <property type="entry name" value="NAD(P)-bd_dom_sf"/>
</dbReference>
<dbReference type="InterPro" id="IPR002347">
    <property type="entry name" value="SDR_fam"/>
</dbReference>
<proteinExistence type="inferred from homology"/>
<dbReference type="STRING" id="3988.B9RC77"/>
<dbReference type="PANTHER" id="PTHR43490">
    <property type="entry name" value="(+)-NEOMENTHOL DEHYDROGENASE"/>
    <property type="match status" value="1"/>
</dbReference>
<protein>
    <submittedName>
        <fullName evidence="4">Carbonyl reductase, putative</fullName>
    </submittedName>
</protein>
<dbReference type="Proteomes" id="UP000008311">
    <property type="component" value="Unassembled WGS sequence"/>
</dbReference>
<evidence type="ECO:0000256" key="3">
    <source>
        <dbReference type="ARBA" id="ARBA00023002"/>
    </source>
</evidence>
<evidence type="ECO:0000313" key="5">
    <source>
        <dbReference type="Proteomes" id="UP000008311"/>
    </source>
</evidence>
<comment type="similarity">
    <text evidence="1">Belongs to the short-chain dehydrogenases/reductases (SDR) family.</text>
</comment>
<dbReference type="Gene3D" id="3.40.50.720">
    <property type="entry name" value="NAD(P)-binding Rossmann-like Domain"/>
    <property type="match status" value="1"/>
</dbReference>
<evidence type="ECO:0000256" key="1">
    <source>
        <dbReference type="ARBA" id="ARBA00006484"/>
    </source>
</evidence>
<name>B9RC77_RICCO</name>
<evidence type="ECO:0000256" key="2">
    <source>
        <dbReference type="ARBA" id="ARBA00022857"/>
    </source>
</evidence>
<dbReference type="InParanoid" id="B9RC77"/>
<dbReference type="eggNOG" id="KOG1208">
    <property type="taxonomic scope" value="Eukaryota"/>
</dbReference>